<evidence type="ECO:0000256" key="1">
    <source>
        <dbReference type="ARBA" id="ARBA00013267"/>
    </source>
</evidence>
<sequence>MWKRNAACLRGCSSALAGHGRAWRADEPSRRVRDAIGSSYGILRRFAHTQDVPVKAEGAIGDDEFLEALRQVLPLEKLQPTSHAVGIAVSGGVDSMALATLYSKCKRSHQLPGLHGIIVDHKARPGSSEEAEWVAGQLSTLGVESTIIPIVWPEGLNLDTSTRFEAEARLRRYQALGKACKDNGIRSLLVAQHKDDQAETVLMRLCKKRHRSGLMAMRRIGWIPECYGVHGVHHSGSPASDKSPVSSYFEHGGTHVLRPLLDFEKSRLIATCEMHGTRWAEDETNQDRTLTTRNAVRHIFQNYKLPEALSRDSLVAATHKVRSRLEKHDAAAAALYSSCFFKLDIQTASLVIRFPPVEAFFANSNPLPSPSEKLQARATAQFLIAEVLKLVSPRERLVLETIANAICWIYPTLAPDGLPGPTTLRNANDCLFSQVQEETNDPTTKHLGPWLISRQPPARSQFEKIILQFPPKQTSDWQFFDGRYWVRVQNLTDRPIVMGFLTSAQLEKLMQVDPEGHLNPLDPDARTFDRRKQMRIALDTIQPHQLRRHLPALFLEPADPQQEPMLLALPTLQSNPDLNHDGQDHWECGWEIKYKKVEPGAGRSLSDVVRQPVWHPLEADALTLEQKAIKAQLDALLGTKPVEKKKLKVRKALKNVREEWEQGSKAKQPGQGQDGVVLTSDMRDLLQMSAEGGSIAWVQDVDLVREHDDNGKHIRWKKMTPVTKRN</sequence>
<dbReference type="PANTHER" id="PTHR43033">
    <property type="entry name" value="TRNA(ILE)-LYSIDINE SYNTHASE-RELATED"/>
    <property type="match status" value="1"/>
</dbReference>
<evidence type="ECO:0000256" key="4">
    <source>
        <dbReference type="ARBA" id="ARBA00022741"/>
    </source>
</evidence>
<dbReference type="InterPro" id="IPR012795">
    <property type="entry name" value="tRNA_Ile_lys_synt_N"/>
</dbReference>
<evidence type="ECO:0000259" key="7">
    <source>
        <dbReference type="Pfam" id="PF01171"/>
    </source>
</evidence>
<dbReference type="PANTHER" id="PTHR43033:SF1">
    <property type="entry name" value="TRNA(ILE)-LYSIDINE SYNTHASE-RELATED"/>
    <property type="match status" value="1"/>
</dbReference>
<dbReference type="GO" id="GO:0008033">
    <property type="term" value="P:tRNA processing"/>
    <property type="evidence" value="ECO:0007669"/>
    <property type="project" value="UniProtKB-KW"/>
</dbReference>
<dbReference type="EC" id="6.3.4.19" evidence="1"/>
<dbReference type="Pfam" id="PF01171">
    <property type="entry name" value="ATP_bind_3"/>
    <property type="match status" value="1"/>
</dbReference>
<dbReference type="CDD" id="cd01992">
    <property type="entry name" value="TilS_N"/>
    <property type="match status" value="1"/>
</dbReference>
<keyword evidence="2" id="KW-0436">Ligase</keyword>
<dbReference type="InterPro" id="IPR011063">
    <property type="entry name" value="TilS/TtcA_N"/>
</dbReference>
<comment type="caution">
    <text evidence="8">The sequence shown here is derived from an EMBL/GenBank/DDBJ whole genome shotgun (WGS) entry which is preliminary data.</text>
</comment>
<comment type="catalytic activity">
    <reaction evidence="6">
        <text>cytidine(34) in tRNA(Ile2) + L-lysine + ATP = lysidine(34) in tRNA(Ile2) + AMP + diphosphate + H(+)</text>
        <dbReference type="Rhea" id="RHEA:43744"/>
        <dbReference type="Rhea" id="RHEA-COMP:10625"/>
        <dbReference type="Rhea" id="RHEA-COMP:10670"/>
        <dbReference type="ChEBI" id="CHEBI:15378"/>
        <dbReference type="ChEBI" id="CHEBI:30616"/>
        <dbReference type="ChEBI" id="CHEBI:32551"/>
        <dbReference type="ChEBI" id="CHEBI:33019"/>
        <dbReference type="ChEBI" id="CHEBI:82748"/>
        <dbReference type="ChEBI" id="CHEBI:83665"/>
        <dbReference type="ChEBI" id="CHEBI:456215"/>
        <dbReference type="EC" id="6.3.4.19"/>
    </reaction>
</comment>
<dbReference type="OrthoDB" id="434144at2759"/>
<keyword evidence="3" id="KW-0819">tRNA processing</keyword>
<protein>
    <recommendedName>
        <fullName evidence="1">tRNA(Ile)-lysidine synthetase</fullName>
        <ecNumber evidence="1">6.3.4.19</ecNumber>
    </recommendedName>
</protein>
<gene>
    <name evidence="8" type="ORF">P171DRAFT_518627</name>
</gene>
<evidence type="ECO:0000256" key="5">
    <source>
        <dbReference type="ARBA" id="ARBA00022840"/>
    </source>
</evidence>
<proteinExistence type="inferred from homology"/>
<keyword evidence="9" id="KW-1185">Reference proteome</keyword>
<feature type="domain" description="tRNA(Ile)-lysidine/2-thiocytidine synthase N-terminal" evidence="7">
    <location>
        <begin position="85"/>
        <end position="298"/>
    </location>
</feature>
<dbReference type="Gene3D" id="3.40.50.620">
    <property type="entry name" value="HUPs"/>
    <property type="match status" value="1"/>
</dbReference>
<dbReference type="AlphaFoldDB" id="A0A9P4PQI9"/>
<dbReference type="HAMAP" id="MF_01161">
    <property type="entry name" value="tRNA_Ile_lys_synt"/>
    <property type="match status" value="1"/>
</dbReference>
<dbReference type="Proteomes" id="UP000799764">
    <property type="component" value="Unassembled WGS sequence"/>
</dbReference>
<reference evidence="8" key="1">
    <citation type="journal article" date="2020" name="Stud. Mycol.">
        <title>101 Dothideomycetes genomes: a test case for predicting lifestyles and emergence of pathogens.</title>
        <authorList>
            <person name="Haridas S."/>
            <person name="Albert R."/>
            <person name="Binder M."/>
            <person name="Bloem J."/>
            <person name="Labutti K."/>
            <person name="Salamov A."/>
            <person name="Andreopoulos B."/>
            <person name="Baker S."/>
            <person name="Barry K."/>
            <person name="Bills G."/>
            <person name="Bluhm B."/>
            <person name="Cannon C."/>
            <person name="Castanera R."/>
            <person name="Culley D."/>
            <person name="Daum C."/>
            <person name="Ezra D."/>
            <person name="Gonzalez J."/>
            <person name="Henrissat B."/>
            <person name="Kuo A."/>
            <person name="Liang C."/>
            <person name="Lipzen A."/>
            <person name="Lutzoni F."/>
            <person name="Magnuson J."/>
            <person name="Mondo S."/>
            <person name="Nolan M."/>
            <person name="Ohm R."/>
            <person name="Pangilinan J."/>
            <person name="Park H.-J."/>
            <person name="Ramirez L."/>
            <person name="Alfaro M."/>
            <person name="Sun H."/>
            <person name="Tritt A."/>
            <person name="Yoshinaga Y."/>
            <person name="Zwiers L.-H."/>
            <person name="Turgeon B."/>
            <person name="Goodwin S."/>
            <person name="Spatafora J."/>
            <person name="Crous P."/>
            <person name="Grigoriev I."/>
        </authorList>
    </citation>
    <scope>NUCLEOTIDE SEQUENCE</scope>
    <source>
        <strain evidence="8">CBS 690.94</strain>
    </source>
</reference>
<keyword evidence="4" id="KW-0547">Nucleotide-binding</keyword>
<evidence type="ECO:0000256" key="6">
    <source>
        <dbReference type="ARBA" id="ARBA00048539"/>
    </source>
</evidence>
<evidence type="ECO:0000256" key="2">
    <source>
        <dbReference type="ARBA" id="ARBA00022598"/>
    </source>
</evidence>
<dbReference type="EMBL" id="MU001496">
    <property type="protein sequence ID" value="KAF2447538.1"/>
    <property type="molecule type" value="Genomic_DNA"/>
</dbReference>
<evidence type="ECO:0000313" key="8">
    <source>
        <dbReference type="EMBL" id="KAF2447538.1"/>
    </source>
</evidence>
<dbReference type="GO" id="GO:0032267">
    <property type="term" value="F:tRNA(Ile)-lysidine synthase activity"/>
    <property type="evidence" value="ECO:0007669"/>
    <property type="project" value="UniProtKB-EC"/>
</dbReference>
<keyword evidence="5" id="KW-0067">ATP-binding</keyword>
<evidence type="ECO:0000256" key="3">
    <source>
        <dbReference type="ARBA" id="ARBA00022694"/>
    </source>
</evidence>
<dbReference type="GO" id="GO:0005524">
    <property type="term" value="F:ATP binding"/>
    <property type="evidence" value="ECO:0007669"/>
    <property type="project" value="UniProtKB-KW"/>
</dbReference>
<evidence type="ECO:0000313" key="9">
    <source>
        <dbReference type="Proteomes" id="UP000799764"/>
    </source>
</evidence>
<accession>A0A9P4PQI9</accession>
<name>A0A9P4PQI9_9PLEO</name>
<dbReference type="InterPro" id="IPR012094">
    <property type="entry name" value="tRNA_Ile_lys_synt"/>
</dbReference>
<dbReference type="InterPro" id="IPR014729">
    <property type="entry name" value="Rossmann-like_a/b/a_fold"/>
</dbReference>
<dbReference type="NCBIfam" id="TIGR02432">
    <property type="entry name" value="lysidine_TilS_N"/>
    <property type="match status" value="1"/>
</dbReference>
<organism evidence="8 9">
    <name type="scientific">Karstenula rhodostoma CBS 690.94</name>
    <dbReference type="NCBI Taxonomy" id="1392251"/>
    <lineage>
        <taxon>Eukaryota</taxon>
        <taxon>Fungi</taxon>
        <taxon>Dikarya</taxon>
        <taxon>Ascomycota</taxon>
        <taxon>Pezizomycotina</taxon>
        <taxon>Dothideomycetes</taxon>
        <taxon>Pleosporomycetidae</taxon>
        <taxon>Pleosporales</taxon>
        <taxon>Massarineae</taxon>
        <taxon>Didymosphaeriaceae</taxon>
        <taxon>Karstenula</taxon>
    </lineage>
</organism>
<dbReference type="SUPFAM" id="SSF52402">
    <property type="entry name" value="Adenine nucleotide alpha hydrolases-like"/>
    <property type="match status" value="1"/>
</dbReference>